<reference evidence="2" key="1">
    <citation type="submission" date="2025-08" db="UniProtKB">
        <authorList>
            <consortium name="RefSeq"/>
        </authorList>
    </citation>
    <scope>IDENTIFICATION</scope>
    <source>
        <tissue evidence="2">Whole sample</tissue>
    </source>
</reference>
<name>A0A8B8EZY8_CRAVI</name>
<keyword evidence="1" id="KW-1185">Reference proteome</keyword>
<dbReference type="Proteomes" id="UP000694844">
    <property type="component" value="Chromosome 5"/>
</dbReference>
<dbReference type="GeneID" id="111138058"/>
<dbReference type="RefSeq" id="XP_022345556.1">
    <property type="nucleotide sequence ID" value="XM_022489848.1"/>
</dbReference>
<dbReference type="AlphaFoldDB" id="A0A8B8EZY8"/>
<accession>A0A8B8EZY8</accession>
<gene>
    <name evidence="2" type="primary">LOC111138058</name>
</gene>
<dbReference type="OrthoDB" id="10654420at2759"/>
<dbReference type="KEGG" id="cvn:111138058"/>
<protein>
    <submittedName>
        <fullName evidence="2">Uncharacterized protein LOC111138058</fullName>
    </submittedName>
</protein>
<sequence length="401" mass="46537">MALRQAWSHMVSPKLCRFTASACFGGLGQKSFVSMATYPKINGELNKLRHYTNSHALVVFNKFHCSLSLNNEKDTKWISERFGSECAIVPVELDQYTKFWKIIRALFLISRELGIGYYVDIVKNNQLKVSIFGKSQEAVEQAGKALLDRKEQMKKTKEDFPKGMATVELEARQDSRISKREQVQYALNFRREEIEKMEEKFGCRIFYQNRGRQNIHVDIYCDDPQKRSEAETEMKAFVKRIAEELNMETSLAFSIPNKFQEKYNPLLLGQSARKEFGRNVTLSVVKTEDGPCFKIRAPDMKTADEFKIFLLESIEKNMAEMESYHHEMIELPLQGTMLSIPDLLPRLLRQSGIEFLQCHFIRKPESVECILYGKEPEEVQRMAEEVRLLLISLTKPKQSIE</sequence>
<evidence type="ECO:0000313" key="1">
    <source>
        <dbReference type="Proteomes" id="UP000694844"/>
    </source>
</evidence>
<evidence type="ECO:0000313" key="2">
    <source>
        <dbReference type="RefSeq" id="XP_022345556.1"/>
    </source>
</evidence>
<proteinExistence type="predicted"/>
<organism evidence="1 2">
    <name type="scientific">Crassostrea virginica</name>
    <name type="common">Eastern oyster</name>
    <dbReference type="NCBI Taxonomy" id="6565"/>
    <lineage>
        <taxon>Eukaryota</taxon>
        <taxon>Metazoa</taxon>
        <taxon>Spiralia</taxon>
        <taxon>Lophotrochozoa</taxon>
        <taxon>Mollusca</taxon>
        <taxon>Bivalvia</taxon>
        <taxon>Autobranchia</taxon>
        <taxon>Pteriomorphia</taxon>
        <taxon>Ostreida</taxon>
        <taxon>Ostreoidea</taxon>
        <taxon>Ostreidae</taxon>
        <taxon>Crassostrea</taxon>
    </lineage>
</organism>